<dbReference type="InParanoid" id="S8FNE0"/>
<feature type="region of interest" description="Disordered" evidence="3">
    <location>
        <begin position="1"/>
        <end position="47"/>
    </location>
</feature>
<feature type="region of interest" description="Disordered" evidence="3">
    <location>
        <begin position="357"/>
        <end position="521"/>
    </location>
</feature>
<keyword evidence="6" id="KW-1185">Reference proteome</keyword>
<dbReference type="InterPro" id="IPR032054">
    <property type="entry name" value="Cdt1_C"/>
</dbReference>
<dbReference type="AlphaFoldDB" id="S8FNE0"/>
<feature type="compositionally biased region" description="Polar residues" evidence="3">
    <location>
        <begin position="503"/>
        <end position="521"/>
    </location>
</feature>
<feature type="compositionally biased region" description="Low complexity" evidence="3">
    <location>
        <begin position="357"/>
        <end position="386"/>
    </location>
</feature>
<dbReference type="Gene3D" id="1.10.10.1420">
    <property type="entry name" value="DNA replication factor Cdt1, C-terminal WH domain"/>
    <property type="match status" value="1"/>
</dbReference>
<evidence type="ECO:0000256" key="1">
    <source>
        <dbReference type="ARBA" id="ARBA00008356"/>
    </source>
</evidence>
<name>S8FNE0_FOMSC</name>
<feature type="compositionally biased region" description="Basic and acidic residues" evidence="3">
    <location>
        <begin position="656"/>
        <end position="665"/>
    </location>
</feature>
<proteinExistence type="inferred from homology"/>
<accession>S8FNE0</accession>
<evidence type="ECO:0000313" key="5">
    <source>
        <dbReference type="EMBL" id="EPT02776.1"/>
    </source>
</evidence>
<evidence type="ECO:0000313" key="6">
    <source>
        <dbReference type="Proteomes" id="UP000015241"/>
    </source>
</evidence>
<dbReference type="InterPro" id="IPR038090">
    <property type="entry name" value="Cdt1_C_WH_dom_sf"/>
</dbReference>
<feature type="region of interest" description="Disordered" evidence="3">
    <location>
        <begin position="620"/>
        <end position="675"/>
    </location>
</feature>
<evidence type="ECO:0000256" key="2">
    <source>
        <dbReference type="ARBA" id="ARBA00023306"/>
    </source>
</evidence>
<dbReference type="eggNOG" id="ENOG502S7XS">
    <property type="taxonomic scope" value="Eukaryota"/>
</dbReference>
<feature type="compositionally biased region" description="Polar residues" evidence="3">
    <location>
        <begin position="463"/>
        <end position="493"/>
    </location>
</feature>
<feature type="compositionally biased region" description="Polar residues" evidence="3">
    <location>
        <begin position="399"/>
        <end position="421"/>
    </location>
</feature>
<feature type="region of interest" description="Disordered" evidence="3">
    <location>
        <begin position="137"/>
        <end position="244"/>
    </location>
</feature>
<feature type="compositionally biased region" description="Polar residues" evidence="3">
    <location>
        <begin position="637"/>
        <end position="648"/>
    </location>
</feature>
<comment type="similarity">
    <text evidence="1">Belongs to the Cdt1 family.</text>
</comment>
<evidence type="ECO:0000256" key="3">
    <source>
        <dbReference type="SAM" id="MobiDB-lite"/>
    </source>
</evidence>
<feature type="domain" description="DNA replication factor Cdt1 C-terminal" evidence="4">
    <location>
        <begin position="525"/>
        <end position="610"/>
    </location>
</feature>
<evidence type="ECO:0000259" key="4">
    <source>
        <dbReference type="Pfam" id="PF16679"/>
    </source>
</evidence>
<keyword evidence="2" id="KW-0131">Cell cycle</keyword>
<organism evidence="5 6">
    <name type="scientific">Fomitopsis schrenkii</name>
    <name type="common">Brown rot fungus</name>
    <dbReference type="NCBI Taxonomy" id="2126942"/>
    <lineage>
        <taxon>Eukaryota</taxon>
        <taxon>Fungi</taxon>
        <taxon>Dikarya</taxon>
        <taxon>Basidiomycota</taxon>
        <taxon>Agaricomycotina</taxon>
        <taxon>Agaricomycetes</taxon>
        <taxon>Polyporales</taxon>
        <taxon>Fomitopsis</taxon>
    </lineage>
</organism>
<reference evidence="5 6" key="1">
    <citation type="journal article" date="2012" name="Science">
        <title>The Paleozoic origin of enzymatic lignin decomposition reconstructed from 31 fungal genomes.</title>
        <authorList>
            <person name="Floudas D."/>
            <person name="Binder M."/>
            <person name="Riley R."/>
            <person name="Barry K."/>
            <person name="Blanchette R.A."/>
            <person name="Henrissat B."/>
            <person name="Martinez A.T."/>
            <person name="Otillar R."/>
            <person name="Spatafora J.W."/>
            <person name="Yadav J.S."/>
            <person name="Aerts A."/>
            <person name="Benoit I."/>
            <person name="Boyd A."/>
            <person name="Carlson A."/>
            <person name="Copeland A."/>
            <person name="Coutinho P.M."/>
            <person name="de Vries R.P."/>
            <person name="Ferreira P."/>
            <person name="Findley K."/>
            <person name="Foster B."/>
            <person name="Gaskell J."/>
            <person name="Glotzer D."/>
            <person name="Gorecki P."/>
            <person name="Heitman J."/>
            <person name="Hesse C."/>
            <person name="Hori C."/>
            <person name="Igarashi K."/>
            <person name="Jurgens J.A."/>
            <person name="Kallen N."/>
            <person name="Kersten P."/>
            <person name="Kohler A."/>
            <person name="Kuees U."/>
            <person name="Kumar T.K.A."/>
            <person name="Kuo A."/>
            <person name="LaButti K."/>
            <person name="Larrondo L.F."/>
            <person name="Lindquist E."/>
            <person name="Ling A."/>
            <person name="Lombard V."/>
            <person name="Lucas S."/>
            <person name="Lundell T."/>
            <person name="Martin R."/>
            <person name="McLaughlin D.J."/>
            <person name="Morgenstern I."/>
            <person name="Morin E."/>
            <person name="Murat C."/>
            <person name="Nagy L.G."/>
            <person name="Nolan M."/>
            <person name="Ohm R.A."/>
            <person name="Patyshakuliyeva A."/>
            <person name="Rokas A."/>
            <person name="Ruiz-Duenas F.J."/>
            <person name="Sabat G."/>
            <person name="Salamov A."/>
            <person name="Samejima M."/>
            <person name="Schmutz J."/>
            <person name="Slot J.C."/>
            <person name="St John F."/>
            <person name="Stenlid J."/>
            <person name="Sun H."/>
            <person name="Sun S."/>
            <person name="Syed K."/>
            <person name="Tsang A."/>
            <person name="Wiebenga A."/>
            <person name="Young D."/>
            <person name="Pisabarro A."/>
            <person name="Eastwood D.C."/>
            <person name="Martin F."/>
            <person name="Cullen D."/>
            <person name="Grigoriev I.V."/>
            <person name="Hibbett D.S."/>
        </authorList>
    </citation>
    <scope>NUCLEOTIDE SEQUENCE</scope>
    <source>
        <strain evidence="6">FP-58527</strain>
    </source>
</reference>
<feature type="compositionally biased region" description="Low complexity" evidence="3">
    <location>
        <begin position="425"/>
        <end position="462"/>
    </location>
</feature>
<sequence>MSSLYTALRVTPRKKRAAAEDSDDDDLLTPKKMRMAPPTPPASLTRRKVKPDEVPLPPHLSRLFNIQTALQQALSHALATCAVAPSEDTGIVRNVLNNLSLATYHGFTTKFDVDDLRRLCWLWEWDGKVLPVTEGAVATPQGTKGEKNPFLVDESPSKKTPRRAAAPADDEENPFLVSTPVKSTSKKTPKKAVAVEDSEENPFLDKTPKASASARSKGKGKAKDSPDDNPFLENKPVAPSAKDWTRGGMGFVVSQTTHFVKASNARVPAYGIGIEVEMDLDKGMGGGMAAVARWTAASEARRKDVRVKLGRWMELHTGRITVPNLPTADLPSLPSTSKPSALTRLLAASSPKSPSSAAILASARSSSPTPSSPSKSPSKLPLWSPTKKPHEFAVPFPITPSSRVGTPSKNTIVFPKTPSTRGRSDSITSLLTPSSSRSPSRVEFSTPTSSRTPSLSGRSTPTASESGSVPSTPTHQRGSTAVTVPQTPTSSRRQALYERVRQRSLSASPTKSIGSNAGASMSREQLNKLGQDEIRRRCLLGRLGGVAESVWMLFSNPGGSTAAPTIRKRRAMPVSEVAAAVRKSSPVPISSAEAQESLELLAKLCPFFLRPMDVGGEEWLEMPATTPGGADPDAASKTGSSASPSKIPTSPGRLKSKIESAKEVLTRSPRRVKAEVGGLREVRERIRKELESND</sequence>
<dbReference type="Pfam" id="PF16679">
    <property type="entry name" value="CDT1_C"/>
    <property type="match status" value="1"/>
</dbReference>
<dbReference type="HOGENOM" id="CLU_014094_0_0_1"/>
<protein>
    <recommendedName>
        <fullName evidence="4">DNA replication factor Cdt1 C-terminal domain-containing protein</fullName>
    </recommendedName>
</protein>
<dbReference type="OrthoDB" id="3366139at2759"/>
<gene>
    <name evidence="5" type="ORF">FOMPIDRAFT_1117320</name>
</gene>
<dbReference type="EMBL" id="KE504133">
    <property type="protein sequence ID" value="EPT02776.1"/>
    <property type="molecule type" value="Genomic_DNA"/>
</dbReference>
<dbReference type="Proteomes" id="UP000015241">
    <property type="component" value="Unassembled WGS sequence"/>
</dbReference>